<dbReference type="InterPro" id="IPR002931">
    <property type="entry name" value="Transglutaminase-like"/>
</dbReference>
<feature type="region of interest" description="Disordered" evidence="1">
    <location>
        <begin position="519"/>
        <end position="573"/>
    </location>
</feature>
<dbReference type="SUPFAM" id="SSF54001">
    <property type="entry name" value="Cysteine proteinases"/>
    <property type="match status" value="1"/>
</dbReference>
<feature type="compositionally biased region" description="Low complexity" evidence="1">
    <location>
        <begin position="556"/>
        <end position="572"/>
    </location>
</feature>
<dbReference type="InterPro" id="IPR038765">
    <property type="entry name" value="Papain-like_cys_pep_sf"/>
</dbReference>
<feature type="region of interest" description="Disordered" evidence="1">
    <location>
        <begin position="1"/>
        <end position="45"/>
    </location>
</feature>
<name>A0A6H2H2M7_9BACL</name>
<feature type="compositionally biased region" description="Basic and acidic residues" evidence="1">
    <location>
        <begin position="22"/>
        <end position="31"/>
    </location>
</feature>
<organism evidence="3 4">
    <name type="scientific">Paenibacillus albicereus</name>
    <dbReference type="NCBI Taxonomy" id="2726185"/>
    <lineage>
        <taxon>Bacteria</taxon>
        <taxon>Bacillati</taxon>
        <taxon>Bacillota</taxon>
        <taxon>Bacilli</taxon>
        <taxon>Bacillales</taxon>
        <taxon>Paenibacillaceae</taxon>
        <taxon>Paenibacillus</taxon>
    </lineage>
</organism>
<accession>A0A6H2H2M7</accession>
<protein>
    <submittedName>
        <fullName evidence="3">Transglutaminase domain-containing protein</fullName>
    </submittedName>
</protein>
<sequence length="976" mass="104206">MTGEERDLRPPQAAGQAGADTRPGRERKEEPAPWSPAEGEKAGIERRLAERRELAAARERELFGALGEAQGEEEGWALKLLLASMPIGDLGDYDGALLLEHARQSLAVRRAMPWGGDVPDELFAHFVLPYRINTEDIDGSRGWLHAELAPRVQGMTMEEAILEANYWCHEKATYAGSDLRTASPLTTIRAARGRCGEESTLAVAALRSIGIPARQVYTPRWAHCDDNHAWVEAWADGRWRYFGACEPEARLDQGWFTPPARRAMLVDTRVFGGYAGSEETTLQQDGYAELNLLQGYAPTRVLDVSVREEDGSPAAGAQVRFELYNMAELYPIAVLTADAGGRASLRAGLGTLLVRAVGSRGRWDERLVHADSPAALELRLARRGQPQAPAELDFAPPPVRDGEPLPELPEAALRRHEERLREGSSRRAAFEAGFLGEPEAAELARASGLPAERLLPLLAGARGHGAEIAAFLGEQARAGRGDWALRLVETLSAKDWTDAMRPTLEDHLLGALAALEETAAGRSGRPDGIANRAKGGEAAPASTGAGGEGDGEADGQAEAASSAGAGGEAESAADGERERFVSWVLCPRVLHEQLAPYRSELRAAFSAAERDALRRRPSGLPALLERRFALVDTVPNLRGKSTPAGAWRLGRGDRQARDILLVALYRSLGIPARLQPGSQRPAFWQNGWQPASFADERDLAPGARETSAAAASSAAGGAARSAGSLPAELRLAAAAGAPEAVYGVTMTLARLQDGVYRTLAYPHGGTGYEGRTLQLEPGAYRLTTGTRLKDGTVLARLSYAELRAGERSELKLAFRQADEAAPLLGELRPDSGLSPLEGGAPLAWTQALGAGAALVAWLEPEREPSRHLLRELAELAEPLRASGAEALLLLAPEAADGGPRAEAARPQAVAAPAGVRLARELGGTSLPALARTASAAEAGHPHLFVVDAERRIRYASSGYRIGAVKEALQTLEALRR</sequence>
<evidence type="ECO:0000256" key="1">
    <source>
        <dbReference type="SAM" id="MobiDB-lite"/>
    </source>
</evidence>
<dbReference type="Proteomes" id="UP000502136">
    <property type="component" value="Chromosome"/>
</dbReference>
<dbReference type="Gene3D" id="3.10.620.30">
    <property type="match status" value="1"/>
</dbReference>
<dbReference type="RefSeq" id="WP_168909460.1">
    <property type="nucleotide sequence ID" value="NZ_CP051428.1"/>
</dbReference>
<dbReference type="KEGG" id="palr:HGI30_21985"/>
<evidence type="ECO:0000259" key="2">
    <source>
        <dbReference type="SMART" id="SM00460"/>
    </source>
</evidence>
<reference evidence="3 4" key="1">
    <citation type="submission" date="2020-04" db="EMBL/GenBank/DDBJ databases">
        <title>Novel Paenibacillus strain UniB2 isolated from commercial digestive syrup.</title>
        <authorList>
            <person name="Thorat V."/>
            <person name="Kirdat K."/>
            <person name="Tiwarekar B."/>
            <person name="Yadav A."/>
        </authorList>
    </citation>
    <scope>NUCLEOTIDE SEQUENCE [LARGE SCALE GENOMIC DNA]</scope>
    <source>
        <strain evidence="3 4">UniB2</strain>
    </source>
</reference>
<dbReference type="Gene3D" id="2.60.40.1120">
    <property type="entry name" value="Carboxypeptidase-like, regulatory domain"/>
    <property type="match status" value="1"/>
</dbReference>
<gene>
    <name evidence="3" type="ORF">HGI30_21985</name>
</gene>
<evidence type="ECO:0000313" key="4">
    <source>
        <dbReference type="Proteomes" id="UP000502136"/>
    </source>
</evidence>
<dbReference type="PANTHER" id="PTHR35532:SF5">
    <property type="entry name" value="CARBOHYDRATE-BINDING DOMAIN-CONTAINING PROTEIN"/>
    <property type="match status" value="1"/>
</dbReference>
<keyword evidence="4" id="KW-1185">Reference proteome</keyword>
<dbReference type="SMART" id="SM00460">
    <property type="entry name" value="TGc"/>
    <property type="match status" value="1"/>
</dbReference>
<proteinExistence type="predicted"/>
<dbReference type="EMBL" id="CP051428">
    <property type="protein sequence ID" value="QJC53931.1"/>
    <property type="molecule type" value="Genomic_DNA"/>
</dbReference>
<dbReference type="AlphaFoldDB" id="A0A6H2H2M7"/>
<feature type="region of interest" description="Disordered" evidence="1">
    <location>
        <begin position="387"/>
        <end position="406"/>
    </location>
</feature>
<dbReference type="PANTHER" id="PTHR35532">
    <property type="entry name" value="SIMILAR TO POLYHYDROXYALKANOATE DEPOLYMERASE"/>
    <property type="match status" value="1"/>
</dbReference>
<evidence type="ECO:0000313" key="3">
    <source>
        <dbReference type="EMBL" id="QJC53931.1"/>
    </source>
</evidence>
<feature type="domain" description="Transglutaminase-like" evidence="2">
    <location>
        <begin position="187"/>
        <end position="246"/>
    </location>
</feature>
<dbReference type="Pfam" id="PF01841">
    <property type="entry name" value="Transglut_core"/>
    <property type="match status" value="1"/>
</dbReference>